<feature type="region of interest" description="Disordered" evidence="1">
    <location>
        <begin position="127"/>
        <end position="166"/>
    </location>
</feature>
<feature type="region of interest" description="Disordered" evidence="1">
    <location>
        <begin position="460"/>
        <end position="499"/>
    </location>
</feature>
<dbReference type="GeneID" id="20225696"/>
<accession>F0YGQ8</accession>
<sequence>MGDSTEASESRDIALRWHSMLHLALFRTESSARSGARVRWFLAEREKAPARAGRKPAGSDASVDEALKLVAAGELSRAASRLTSSGLADACDPRILGQLRDKHLPRHGALPEVAHLDDAVDLNQKLGMLPRRSGTGPDLGGRPERRQRLGLRRAGRTSPTSISNADSQVRHASIMDAFNSDPELAAYARFRYAYYSRDAPIVIDERVADFASCEGAQQGDPASCANYAFATHACAVALDAELWRPAASPGSRYGTSITGKAPSRLGNTTALWLLVLSCLSTRADYWAQTMYMSASRSFLADFDTAITSAASDASGEAGPLILADNLARKRLRMPIRGGGGGLRLRVGVADAAFFGAGCVVLPTMVNRLVGRSTVAGFMNQLEPELGQGSFDEGASGQFAGLEAAAGSGCSTAVEMLAAWGSMIAAVVEEEDYEGLLAKPFADAGVDDEGTRVPKMQHRLTAELDKVESRPTSPSSRTSRSTISPTAPPRRRGTWPRGPG</sequence>
<name>F0YGQ8_AURAN</name>
<evidence type="ECO:0000313" key="3">
    <source>
        <dbReference type="Proteomes" id="UP000002729"/>
    </source>
</evidence>
<dbReference type="KEGG" id="aaf:AURANDRAFT_66202"/>
<evidence type="ECO:0000256" key="1">
    <source>
        <dbReference type="SAM" id="MobiDB-lite"/>
    </source>
</evidence>
<dbReference type="Proteomes" id="UP000002729">
    <property type="component" value="Unassembled WGS sequence"/>
</dbReference>
<protein>
    <submittedName>
        <fullName evidence="2">Uncharacterized protein</fullName>
    </submittedName>
</protein>
<dbReference type="InParanoid" id="F0YGQ8"/>
<evidence type="ECO:0000313" key="2">
    <source>
        <dbReference type="EMBL" id="EGB05758.1"/>
    </source>
</evidence>
<dbReference type="RefSeq" id="XP_009039597.1">
    <property type="nucleotide sequence ID" value="XM_009041349.1"/>
</dbReference>
<proteinExistence type="predicted"/>
<feature type="compositionally biased region" description="Polar residues" evidence="1">
    <location>
        <begin position="157"/>
        <end position="166"/>
    </location>
</feature>
<gene>
    <name evidence="2" type="ORF">AURANDRAFT_66202</name>
</gene>
<dbReference type="OrthoDB" id="7485566at2759"/>
<feature type="compositionally biased region" description="Low complexity" evidence="1">
    <location>
        <begin position="469"/>
        <end position="484"/>
    </location>
</feature>
<reference evidence="2 3" key="1">
    <citation type="journal article" date="2011" name="Proc. Natl. Acad. Sci. U.S.A.">
        <title>Niche of harmful alga Aureococcus anophagefferens revealed through ecogenomics.</title>
        <authorList>
            <person name="Gobler C.J."/>
            <person name="Berry D.L."/>
            <person name="Dyhrman S.T."/>
            <person name="Wilhelm S.W."/>
            <person name="Salamov A."/>
            <person name="Lobanov A.V."/>
            <person name="Zhang Y."/>
            <person name="Collier J.L."/>
            <person name="Wurch L.L."/>
            <person name="Kustka A.B."/>
            <person name="Dill B.D."/>
            <person name="Shah M."/>
            <person name="VerBerkmoes N.C."/>
            <person name="Kuo A."/>
            <person name="Terry A."/>
            <person name="Pangilinan J."/>
            <person name="Lindquist E.A."/>
            <person name="Lucas S."/>
            <person name="Paulsen I.T."/>
            <person name="Hattenrath-Lehmann T.K."/>
            <person name="Talmage S.C."/>
            <person name="Walker E.A."/>
            <person name="Koch F."/>
            <person name="Burson A.M."/>
            <person name="Marcoval M.A."/>
            <person name="Tang Y.Z."/>
            <person name="Lecleir G.R."/>
            <person name="Coyne K.J."/>
            <person name="Berg G.M."/>
            <person name="Bertrand E.M."/>
            <person name="Saito M.A."/>
            <person name="Gladyshev V.N."/>
            <person name="Grigoriev I.V."/>
        </authorList>
    </citation>
    <scope>NUCLEOTIDE SEQUENCE [LARGE SCALE GENOMIC DNA]</scope>
    <source>
        <strain evidence="3">CCMP 1984</strain>
    </source>
</reference>
<dbReference type="EMBL" id="GL833139">
    <property type="protein sequence ID" value="EGB05758.1"/>
    <property type="molecule type" value="Genomic_DNA"/>
</dbReference>
<dbReference type="AlphaFoldDB" id="F0YGQ8"/>
<keyword evidence="3" id="KW-1185">Reference proteome</keyword>
<organism evidence="3">
    <name type="scientific">Aureococcus anophagefferens</name>
    <name type="common">Harmful bloom alga</name>
    <dbReference type="NCBI Taxonomy" id="44056"/>
    <lineage>
        <taxon>Eukaryota</taxon>
        <taxon>Sar</taxon>
        <taxon>Stramenopiles</taxon>
        <taxon>Ochrophyta</taxon>
        <taxon>Pelagophyceae</taxon>
        <taxon>Pelagomonadales</taxon>
        <taxon>Pelagomonadaceae</taxon>
        <taxon>Aureococcus</taxon>
    </lineage>
</organism>